<dbReference type="Gene3D" id="3.30.70.120">
    <property type="match status" value="1"/>
</dbReference>
<dbReference type="InterPro" id="IPR015867">
    <property type="entry name" value="N-reg_PII/ATP_PRibTrfase_C"/>
</dbReference>
<gene>
    <name evidence="2" type="ORF">EGH25_05550</name>
</gene>
<dbReference type="SUPFAM" id="SSF54913">
    <property type="entry name" value="GlnB-like"/>
    <property type="match status" value="1"/>
</dbReference>
<evidence type="ECO:0000256" key="1">
    <source>
        <dbReference type="ARBA" id="ARBA00010169"/>
    </source>
</evidence>
<comment type="similarity">
    <text evidence="1">Belongs to the CutA family.</text>
</comment>
<reference evidence="2" key="1">
    <citation type="submission" date="2022-09" db="EMBL/GenBank/DDBJ databases">
        <title>Haloadaptaus new haloarchaeum isolated from saline soil.</title>
        <authorList>
            <person name="Duran-Viseras A."/>
            <person name="Sanchez-Porro C."/>
            <person name="Ventosa A."/>
        </authorList>
    </citation>
    <scope>NUCLEOTIDE SEQUENCE</scope>
    <source>
        <strain evidence="2">F3-133</strain>
    </source>
</reference>
<sequence>MILVHTTVPDDGTAESMARELVEERVAACVNANPVSSTYRWDGEVVEEDEVALEIKTALPYDEVRERVEEIHPYDVPCIIRYDTEANDDYADWVRDATRAED</sequence>
<proteinExistence type="inferred from homology"/>
<dbReference type="RefSeq" id="WP_266086650.1">
    <property type="nucleotide sequence ID" value="NZ_RKLV01000004.1"/>
</dbReference>
<dbReference type="GO" id="GO:0010038">
    <property type="term" value="P:response to metal ion"/>
    <property type="evidence" value="ECO:0007669"/>
    <property type="project" value="InterPro"/>
</dbReference>
<dbReference type="InterPro" id="IPR004323">
    <property type="entry name" value="Ion_tolerance_CutA"/>
</dbReference>
<evidence type="ECO:0000313" key="2">
    <source>
        <dbReference type="EMBL" id="MCX2818811.1"/>
    </source>
</evidence>
<keyword evidence="3" id="KW-1185">Reference proteome</keyword>
<name>A0A9Q4GJ19_9EURY</name>
<dbReference type="PANTHER" id="PTHR23419">
    <property type="entry name" value="DIVALENT CATION TOLERANCE CUTA-RELATED"/>
    <property type="match status" value="1"/>
</dbReference>
<dbReference type="InterPro" id="IPR011322">
    <property type="entry name" value="N-reg_PII-like_a/b"/>
</dbReference>
<evidence type="ECO:0000313" key="3">
    <source>
        <dbReference type="Proteomes" id="UP001149411"/>
    </source>
</evidence>
<dbReference type="PANTHER" id="PTHR23419:SF8">
    <property type="entry name" value="FI09726P"/>
    <property type="match status" value="1"/>
</dbReference>
<organism evidence="2 3">
    <name type="scientific">Halorutilus salinus</name>
    <dbReference type="NCBI Taxonomy" id="2487751"/>
    <lineage>
        <taxon>Archaea</taxon>
        <taxon>Methanobacteriati</taxon>
        <taxon>Methanobacteriota</taxon>
        <taxon>Stenosarchaea group</taxon>
        <taxon>Halobacteria</taxon>
        <taxon>Halorutilales</taxon>
        <taxon>Halorutilaceae</taxon>
        <taxon>Halorutilus</taxon>
    </lineage>
</organism>
<dbReference type="EMBL" id="RKLV01000004">
    <property type="protein sequence ID" value="MCX2818811.1"/>
    <property type="molecule type" value="Genomic_DNA"/>
</dbReference>
<dbReference type="AlphaFoldDB" id="A0A9Q4GJ19"/>
<accession>A0A9Q4GJ19</accession>
<comment type="caution">
    <text evidence="2">The sequence shown here is derived from an EMBL/GenBank/DDBJ whole genome shotgun (WGS) entry which is preliminary data.</text>
</comment>
<dbReference type="GO" id="GO:0005507">
    <property type="term" value="F:copper ion binding"/>
    <property type="evidence" value="ECO:0007669"/>
    <property type="project" value="TreeGrafter"/>
</dbReference>
<dbReference type="Proteomes" id="UP001149411">
    <property type="component" value="Unassembled WGS sequence"/>
</dbReference>
<protein>
    <submittedName>
        <fullName evidence="2">Divalent-cation tolerance protein CutA</fullName>
    </submittedName>
</protein>
<dbReference type="Pfam" id="PF03091">
    <property type="entry name" value="CutA1"/>
    <property type="match status" value="1"/>
</dbReference>